<evidence type="ECO:0008006" key="4">
    <source>
        <dbReference type="Google" id="ProtNLM"/>
    </source>
</evidence>
<accession>A0A1X6WU60</accession>
<dbReference type="Proteomes" id="UP000196581">
    <property type="component" value="Unassembled WGS sequence"/>
</dbReference>
<organism evidence="2 3">
    <name type="scientific">Brevibacterium yomogidense</name>
    <dbReference type="NCBI Taxonomy" id="946573"/>
    <lineage>
        <taxon>Bacteria</taxon>
        <taxon>Bacillati</taxon>
        <taxon>Actinomycetota</taxon>
        <taxon>Actinomycetes</taxon>
        <taxon>Micrococcales</taxon>
        <taxon>Brevibacteriaceae</taxon>
        <taxon>Brevibacterium</taxon>
    </lineage>
</organism>
<dbReference type="SUPFAM" id="SSF52980">
    <property type="entry name" value="Restriction endonuclease-like"/>
    <property type="match status" value="1"/>
</dbReference>
<feature type="compositionally biased region" description="Basic residues" evidence="1">
    <location>
        <begin position="232"/>
        <end position="244"/>
    </location>
</feature>
<evidence type="ECO:0000256" key="1">
    <source>
        <dbReference type="SAM" id="MobiDB-lite"/>
    </source>
</evidence>
<protein>
    <recommendedName>
        <fullName evidence="4">DUF559 domain-containing protein</fullName>
    </recommendedName>
</protein>
<dbReference type="InterPro" id="IPR011335">
    <property type="entry name" value="Restrct_endonuc-II-like"/>
</dbReference>
<dbReference type="AlphaFoldDB" id="A0A1X6WU60"/>
<reference evidence="3" key="1">
    <citation type="submission" date="2017-02" db="EMBL/GenBank/DDBJ databases">
        <authorList>
            <person name="Dridi B."/>
        </authorList>
    </citation>
    <scope>NUCLEOTIDE SEQUENCE [LARGE SCALE GENOMIC DNA]</scope>
    <source>
        <strain evidence="3">B Co 03.10</strain>
    </source>
</reference>
<keyword evidence="3" id="KW-1185">Reference proteome</keyword>
<dbReference type="EMBL" id="FWFF01000001">
    <property type="protein sequence ID" value="SLM88680.1"/>
    <property type="molecule type" value="Genomic_DNA"/>
</dbReference>
<evidence type="ECO:0000313" key="2">
    <source>
        <dbReference type="EMBL" id="SLM88680.1"/>
    </source>
</evidence>
<feature type="region of interest" description="Disordered" evidence="1">
    <location>
        <begin position="230"/>
        <end position="251"/>
    </location>
</feature>
<evidence type="ECO:0000313" key="3">
    <source>
        <dbReference type="Proteomes" id="UP000196581"/>
    </source>
</evidence>
<sequence length="361" mass="39714">MAMPKQRRPRTRRSAPTFADHAARVPIVTAGTDPHDPDLPSYTRNTTEKSEVPLVFGVDDPSGAGLTRAQALAGDSMRAPHYGVRLSSRTTETVEHPGWAEPQWFAVRSRLAALQTLRPDAIGSHTSAAELLGIPLPSHLRGRHAPIHVLSPVTNAVQARGAHGHRGSLTEPSVTTGGVEVTGHLQTVMQLAPLLAERDLVVAIDALIGPWRGSPVALEQIDRHMRENPGRRGARKLRNARARARPGAGSPRESEIRLDLVDWGFPEPAVGRAVWIAELRRHLTPDLLYEDIRTAIEYEGEQHRTNRWQVEADIERANAFRSAGYFVERLTKRTGLVELIGVLTERFAALRAGTLRFPSAH</sequence>
<proteinExistence type="predicted"/>
<name>A0A1X6WU60_9MICO</name>
<gene>
    <name evidence="2" type="ORF">FM105_00800</name>
</gene>